<sequence>MKPTFLLTVLSLCLFPVFLRAEALPDAWERQVLAACLILEAADQGEAGMQAVAAVIRNRSGGDASKFIAVVKKPYAFSALNASTVKGKDKQSFAPLVSRASKDINWSKALSIVDALYSGELSDNTFGADHYSRKDELPSWSHGMRATTVIGDHLFFKSP</sequence>
<dbReference type="EMBL" id="JACYFG010000036">
    <property type="protein sequence ID" value="MBD5780319.1"/>
    <property type="molecule type" value="Genomic_DNA"/>
</dbReference>
<keyword evidence="1" id="KW-0732">Signal</keyword>
<evidence type="ECO:0000313" key="3">
    <source>
        <dbReference type="EMBL" id="MBD5780319.1"/>
    </source>
</evidence>
<dbReference type="AlphaFoldDB" id="A0A927F9H4"/>
<organism evidence="3 4">
    <name type="scientific">Pelagicoccus enzymogenes</name>
    <dbReference type="NCBI Taxonomy" id="2773457"/>
    <lineage>
        <taxon>Bacteria</taxon>
        <taxon>Pseudomonadati</taxon>
        <taxon>Verrucomicrobiota</taxon>
        <taxon>Opitutia</taxon>
        <taxon>Puniceicoccales</taxon>
        <taxon>Pelagicoccaceae</taxon>
        <taxon>Pelagicoccus</taxon>
    </lineage>
</organism>
<feature type="chain" id="PRO_5036950783" evidence="1">
    <location>
        <begin position="22"/>
        <end position="159"/>
    </location>
</feature>
<protein>
    <submittedName>
        <fullName evidence="3">Cell wall hydrolase</fullName>
    </submittedName>
</protein>
<reference evidence="3" key="1">
    <citation type="submission" date="2020-09" db="EMBL/GenBank/DDBJ databases">
        <title>Pelagicoccus enzymogenes sp. nov. with an EPS production, isolated from marine sediment.</title>
        <authorList>
            <person name="Feng X."/>
        </authorList>
    </citation>
    <scope>NUCLEOTIDE SEQUENCE</scope>
    <source>
        <strain evidence="3">NFK12</strain>
    </source>
</reference>
<dbReference type="RefSeq" id="WP_191617429.1">
    <property type="nucleotide sequence ID" value="NZ_JACYFG010000036.1"/>
</dbReference>
<dbReference type="InterPro" id="IPR042047">
    <property type="entry name" value="SleB_dom1"/>
</dbReference>
<proteinExistence type="predicted"/>
<keyword evidence="4" id="KW-1185">Reference proteome</keyword>
<comment type="caution">
    <text evidence="3">The sequence shown here is derived from an EMBL/GenBank/DDBJ whole genome shotgun (WGS) entry which is preliminary data.</text>
</comment>
<dbReference type="Gene3D" id="1.10.10.2520">
    <property type="entry name" value="Cell wall hydrolase SleB, domain 1"/>
    <property type="match status" value="1"/>
</dbReference>
<feature type="signal peptide" evidence="1">
    <location>
        <begin position="1"/>
        <end position="21"/>
    </location>
</feature>
<dbReference type="Proteomes" id="UP000622317">
    <property type="component" value="Unassembled WGS sequence"/>
</dbReference>
<dbReference type="GO" id="GO:0016787">
    <property type="term" value="F:hydrolase activity"/>
    <property type="evidence" value="ECO:0007669"/>
    <property type="project" value="UniProtKB-KW"/>
</dbReference>
<keyword evidence="3" id="KW-0378">Hydrolase</keyword>
<dbReference type="InterPro" id="IPR011105">
    <property type="entry name" value="Cell_wall_hydrolase_SleB"/>
</dbReference>
<feature type="domain" description="Cell wall hydrolase SleB" evidence="2">
    <location>
        <begin position="44"/>
        <end position="156"/>
    </location>
</feature>
<evidence type="ECO:0000313" key="4">
    <source>
        <dbReference type="Proteomes" id="UP000622317"/>
    </source>
</evidence>
<name>A0A927F9H4_9BACT</name>
<gene>
    <name evidence="3" type="ORF">IEN85_12525</name>
</gene>
<accession>A0A927F9H4</accession>
<dbReference type="Pfam" id="PF07486">
    <property type="entry name" value="Hydrolase_2"/>
    <property type="match status" value="1"/>
</dbReference>
<evidence type="ECO:0000256" key="1">
    <source>
        <dbReference type="SAM" id="SignalP"/>
    </source>
</evidence>
<evidence type="ECO:0000259" key="2">
    <source>
        <dbReference type="Pfam" id="PF07486"/>
    </source>
</evidence>